<evidence type="ECO:0000313" key="2">
    <source>
        <dbReference type="EMBL" id="CAK7229439.1"/>
    </source>
</evidence>
<keyword evidence="1" id="KW-0812">Transmembrane</keyword>
<keyword evidence="1" id="KW-1133">Transmembrane helix</keyword>
<name>A0ABP0CDX8_9PEZI</name>
<proteinExistence type="predicted"/>
<sequence length="129" mass="15378">MVPTEYTIFFVVYIMVIYPRIYNRIDGMINYLNSPPIFRTYSHDRSFKHALLALLFVAIPLIPRFIWPQIQGYYYEGRILELEEDFGFFWPIRLFFREMFGWLNDSRTNAGHIEKALDPEGLVVPVVGY</sequence>
<accession>A0ABP0CDX8</accession>
<feature type="transmembrane region" description="Helical" evidence="1">
    <location>
        <begin position="49"/>
        <end position="67"/>
    </location>
</feature>
<reference evidence="2 3" key="1">
    <citation type="submission" date="2024-01" db="EMBL/GenBank/DDBJ databases">
        <authorList>
            <person name="Allen C."/>
            <person name="Tagirdzhanova G."/>
        </authorList>
    </citation>
    <scope>NUCLEOTIDE SEQUENCE [LARGE SCALE GENOMIC DNA]</scope>
</reference>
<keyword evidence="3" id="KW-1185">Reference proteome</keyword>
<keyword evidence="1" id="KW-0472">Membrane</keyword>
<comment type="caution">
    <text evidence="2">The sequence shown here is derived from an EMBL/GenBank/DDBJ whole genome shotgun (WGS) entry which is preliminary data.</text>
</comment>
<gene>
    <name evidence="2" type="ORF">SBRCBS47491_007245</name>
</gene>
<evidence type="ECO:0000313" key="3">
    <source>
        <dbReference type="Proteomes" id="UP001642406"/>
    </source>
</evidence>
<organism evidence="2 3">
    <name type="scientific">Sporothrix bragantina</name>
    <dbReference type="NCBI Taxonomy" id="671064"/>
    <lineage>
        <taxon>Eukaryota</taxon>
        <taxon>Fungi</taxon>
        <taxon>Dikarya</taxon>
        <taxon>Ascomycota</taxon>
        <taxon>Pezizomycotina</taxon>
        <taxon>Sordariomycetes</taxon>
        <taxon>Sordariomycetidae</taxon>
        <taxon>Ophiostomatales</taxon>
        <taxon>Ophiostomataceae</taxon>
        <taxon>Sporothrix</taxon>
    </lineage>
</organism>
<evidence type="ECO:0000256" key="1">
    <source>
        <dbReference type="SAM" id="Phobius"/>
    </source>
</evidence>
<protein>
    <submittedName>
        <fullName evidence="2">Uncharacterized protein</fullName>
    </submittedName>
</protein>
<dbReference type="Proteomes" id="UP001642406">
    <property type="component" value="Unassembled WGS sequence"/>
</dbReference>
<dbReference type="EMBL" id="CAWUHC010000080">
    <property type="protein sequence ID" value="CAK7229439.1"/>
    <property type="molecule type" value="Genomic_DNA"/>
</dbReference>
<feature type="transmembrane region" description="Helical" evidence="1">
    <location>
        <begin position="6"/>
        <end position="22"/>
    </location>
</feature>